<dbReference type="InterPro" id="IPR016040">
    <property type="entry name" value="NAD(P)-bd_dom"/>
</dbReference>
<dbReference type="EMBL" id="JABAIK010000007">
    <property type="protein sequence ID" value="NLS12937.1"/>
    <property type="molecule type" value="Genomic_DNA"/>
</dbReference>
<accession>A0A7X8YH35</accession>
<name>A0A7X8YH35_9VIBR</name>
<comment type="caution">
    <text evidence="2">The sequence shown here is derived from an EMBL/GenBank/DDBJ whole genome shotgun (WGS) entry which is preliminary data.</text>
</comment>
<dbReference type="InterPro" id="IPR036291">
    <property type="entry name" value="NAD(P)-bd_dom_sf"/>
</dbReference>
<dbReference type="AlphaFoldDB" id="A0A7X8YH35"/>
<feature type="domain" description="NAD(P)-binding" evidence="1">
    <location>
        <begin position="19"/>
        <end position="165"/>
    </location>
</feature>
<dbReference type="Pfam" id="PF13460">
    <property type="entry name" value="NAD_binding_10"/>
    <property type="match status" value="1"/>
</dbReference>
<dbReference type="PANTHER" id="PTHR14097:SF7">
    <property type="entry name" value="OXIDOREDUCTASE HTATIP2"/>
    <property type="match status" value="1"/>
</dbReference>
<sequence length="238" mass="26947">MTQWDTELWDKDANVIIAGATGLTGRLLLEHLLYHEAITQIYSLSRHTLSPERDPDHKLIQLVSNDLSITDWRESYAAPTVGYICLGTTLKDAGSQSALEKIDVDLVCHTAQTMKLLGVKRIGVVSCDGAKANSFFHYLRCKGRMEQTLTKMGFEQVVFAQPGPLRGQRNRPRPGEKGVEALLTLLKPLMWGRLQNFLPVDADVVAQTLLYRTFASDFSTVERWKRRDMLQLLRRYAV</sequence>
<keyword evidence="3" id="KW-1185">Reference proteome</keyword>
<evidence type="ECO:0000313" key="2">
    <source>
        <dbReference type="EMBL" id="NLS12937.1"/>
    </source>
</evidence>
<dbReference type="SUPFAM" id="SSF51735">
    <property type="entry name" value="NAD(P)-binding Rossmann-fold domains"/>
    <property type="match status" value="1"/>
</dbReference>
<dbReference type="RefSeq" id="WP_168836033.1">
    <property type="nucleotide sequence ID" value="NZ_JABAIK010000007.1"/>
</dbReference>
<gene>
    <name evidence="2" type="ORF">HGP28_08545</name>
</gene>
<evidence type="ECO:0000313" key="3">
    <source>
        <dbReference type="Proteomes" id="UP000535589"/>
    </source>
</evidence>
<dbReference type="Proteomes" id="UP000535589">
    <property type="component" value="Unassembled WGS sequence"/>
</dbReference>
<dbReference type="Gene3D" id="3.40.50.720">
    <property type="entry name" value="NAD(P)-binding Rossmann-like Domain"/>
    <property type="match status" value="1"/>
</dbReference>
<evidence type="ECO:0000259" key="1">
    <source>
        <dbReference type="Pfam" id="PF13460"/>
    </source>
</evidence>
<dbReference type="PANTHER" id="PTHR14097">
    <property type="entry name" value="OXIDOREDUCTASE HTATIP2"/>
    <property type="match status" value="1"/>
</dbReference>
<reference evidence="2 3" key="1">
    <citation type="submission" date="2020-04" db="EMBL/GenBank/DDBJ databases">
        <title>Vibrio sp. SM6, a novel species isolated from seawater.</title>
        <authorList>
            <person name="Wang X."/>
        </authorList>
    </citation>
    <scope>NUCLEOTIDE SEQUENCE [LARGE SCALE GENOMIC DNA]</scope>
    <source>
        <strain evidence="2 3">SM6</strain>
    </source>
</reference>
<organism evidence="2 3">
    <name type="scientific">Vibrio agarilyticus</name>
    <dbReference type="NCBI Taxonomy" id="2726741"/>
    <lineage>
        <taxon>Bacteria</taxon>
        <taxon>Pseudomonadati</taxon>
        <taxon>Pseudomonadota</taxon>
        <taxon>Gammaproteobacteria</taxon>
        <taxon>Vibrionales</taxon>
        <taxon>Vibrionaceae</taxon>
        <taxon>Vibrio</taxon>
    </lineage>
</organism>
<protein>
    <submittedName>
        <fullName evidence="2">Oxidoreductase</fullName>
    </submittedName>
</protein>
<proteinExistence type="predicted"/>